<name>A0A2P2Q259_RHIMU</name>
<protein>
    <submittedName>
        <fullName evidence="1">Uncharacterized protein</fullName>
    </submittedName>
</protein>
<accession>A0A2P2Q259</accession>
<reference evidence="1" key="1">
    <citation type="submission" date="2018-02" db="EMBL/GenBank/DDBJ databases">
        <title>Rhizophora mucronata_Transcriptome.</title>
        <authorList>
            <person name="Meera S.P."/>
            <person name="Sreeshan A."/>
            <person name="Augustine A."/>
        </authorList>
    </citation>
    <scope>NUCLEOTIDE SEQUENCE</scope>
    <source>
        <tissue evidence="1">Leaf</tissue>
    </source>
</reference>
<dbReference type="EMBL" id="GGEC01080587">
    <property type="protein sequence ID" value="MBX61071.1"/>
    <property type="molecule type" value="Transcribed_RNA"/>
</dbReference>
<sequence length="47" mass="5727">MSLEWFTLKGDIWCQQWNLSYSTIHYQDSIPQIRDTKSRFQDHAQSH</sequence>
<proteinExistence type="predicted"/>
<evidence type="ECO:0000313" key="1">
    <source>
        <dbReference type="EMBL" id="MBX61071.1"/>
    </source>
</evidence>
<dbReference type="AlphaFoldDB" id="A0A2P2Q259"/>
<organism evidence="1">
    <name type="scientific">Rhizophora mucronata</name>
    <name type="common">Asiatic mangrove</name>
    <dbReference type="NCBI Taxonomy" id="61149"/>
    <lineage>
        <taxon>Eukaryota</taxon>
        <taxon>Viridiplantae</taxon>
        <taxon>Streptophyta</taxon>
        <taxon>Embryophyta</taxon>
        <taxon>Tracheophyta</taxon>
        <taxon>Spermatophyta</taxon>
        <taxon>Magnoliopsida</taxon>
        <taxon>eudicotyledons</taxon>
        <taxon>Gunneridae</taxon>
        <taxon>Pentapetalae</taxon>
        <taxon>rosids</taxon>
        <taxon>fabids</taxon>
        <taxon>Malpighiales</taxon>
        <taxon>Rhizophoraceae</taxon>
        <taxon>Rhizophora</taxon>
    </lineage>
</organism>